<evidence type="ECO:0000256" key="4">
    <source>
        <dbReference type="ARBA" id="ARBA00033418"/>
    </source>
</evidence>
<dbReference type="Proteomes" id="UP000241690">
    <property type="component" value="Unassembled WGS sequence"/>
</dbReference>
<dbReference type="RefSeq" id="XP_024771637.1">
    <property type="nucleotide sequence ID" value="XM_024919593.1"/>
</dbReference>
<dbReference type="Gene3D" id="3.30.465.10">
    <property type="match status" value="1"/>
</dbReference>
<dbReference type="EC" id="1.1.3.37" evidence="2"/>
<dbReference type="GO" id="GO:0005739">
    <property type="term" value="C:mitochondrion"/>
    <property type="evidence" value="ECO:0007669"/>
    <property type="project" value="TreeGrafter"/>
</dbReference>
<feature type="domain" description="FAD-binding PCMH-type" evidence="5">
    <location>
        <begin position="176"/>
        <end position="377"/>
    </location>
</feature>
<dbReference type="InterPro" id="IPR016167">
    <property type="entry name" value="FAD-bd_PCMH_sub1"/>
</dbReference>
<evidence type="ECO:0000256" key="1">
    <source>
        <dbReference type="ARBA" id="ARBA00005083"/>
    </source>
</evidence>
<evidence type="ECO:0000256" key="3">
    <source>
        <dbReference type="ARBA" id="ARBA00023002"/>
    </source>
</evidence>
<dbReference type="Pfam" id="PF04030">
    <property type="entry name" value="ALO"/>
    <property type="match status" value="1"/>
</dbReference>
<organism evidence="6 7">
    <name type="scientific">Trichoderma harzianum CBS 226.95</name>
    <dbReference type="NCBI Taxonomy" id="983964"/>
    <lineage>
        <taxon>Eukaryota</taxon>
        <taxon>Fungi</taxon>
        <taxon>Dikarya</taxon>
        <taxon>Ascomycota</taxon>
        <taxon>Pezizomycotina</taxon>
        <taxon>Sordariomycetes</taxon>
        <taxon>Hypocreomycetidae</taxon>
        <taxon>Hypocreales</taxon>
        <taxon>Hypocreaceae</taxon>
        <taxon>Trichoderma</taxon>
    </lineage>
</organism>
<dbReference type="InterPro" id="IPR010031">
    <property type="entry name" value="FAD_lactone_oxidase-like"/>
</dbReference>
<protein>
    <recommendedName>
        <fullName evidence="2">D-arabinono-1,4-lactone oxidase</fullName>
        <ecNumber evidence="2">1.1.3.37</ecNumber>
    </recommendedName>
    <alternativeName>
        <fullName evidence="4">L-galactono-gamma-lactone oxidase</fullName>
    </alternativeName>
</protein>
<evidence type="ECO:0000259" key="5">
    <source>
        <dbReference type="PROSITE" id="PS51387"/>
    </source>
</evidence>
<dbReference type="InterPro" id="IPR007173">
    <property type="entry name" value="ALO_C"/>
</dbReference>
<dbReference type="Gene3D" id="3.30.43.10">
    <property type="entry name" value="Uridine Diphospho-n-acetylenolpyruvylglucosamine Reductase, domain 2"/>
    <property type="match status" value="1"/>
</dbReference>
<dbReference type="GeneID" id="36628162"/>
<dbReference type="InterPro" id="IPR016166">
    <property type="entry name" value="FAD-bd_PCMH"/>
</dbReference>
<dbReference type="EMBL" id="KZ679685">
    <property type="protein sequence ID" value="PTB51960.1"/>
    <property type="molecule type" value="Genomic_DNA"/>
</dbReference>
<reference evidence="6 7" key="1">
    <citation type="submission" date="2016-07" db="EMBL/GenBank/DDBJ databases">
        <title>Multiple horizontal gene transfer events from other fungi enriched the ability of initially mycotrophic Trichoderma (Ascomycota) to feed on dead plant biomass.</title>
        <authorList>
            <consortium name="DOE Joint Genome Institute"/>
            <person name="Aerts A."/>
            <person name="Atanasova L."/>
            <person name="Chenthamara K."/>
            <person name="Zhang J."/>
            <person name="Grujic M."/>
            <person name="Henrissat B."/>
            <person name="Kuo A."/>
            <person name="Salamov A."/>
            <person name="Lipzen A."/>
            <person name="Labutti K."/>
            <person name="Barry K."/>
            <person name="Miao Y."/>
            <person name="Rahimi M.J."/>
            <person name="Shen Q."/>
            <person name="Grigoriev I.V."/>
            <person name="Kubicek C.P."/>
            <person name="Druzhinina I.S."/>
        </authorList>
    </citation>
    <scope>NUCLEOTIDE SEQUENCE [LARGE SCALE GENOMIC DNA]</scope>
    <source>
        <strain evidence="6 7">CBS 226.95</strain>
    </source>
</reference>
<accession>A0A2T4A4G1</accession>
<dbReference type="InterPro" id="IPR006094">
    <property type="entry name" value="Oxid_FAD_bind_N"/>
</dbReference>
<dbReference type="STRING" id="983964.A0A2T4A4G1"/>
<dbReference type="Pfam" id="PF01565">
    <property type="entry name" value="FAD_binding_4"/>
    <property type="match status" value="1"/>
</dbReference>
<dbReference type="PANTHER" id="PTHR43762">
    <property type="entry name" value="L-GULONOLACTONE OXIDASE"/>
    <property type="match status" value="1"/>
</dbReference>
<keyword evidence="3" id="KW-0560">Oxidoreductase</keyword>
<comment type="pathway">
    <text evidence="1">Cofactor biosynthesis; D-erythroascorbate biosynthesis; dehydro-D-arabinono-1,4-lactone from D-arabinose: step 2/2.</text>
</comment>
<keyword evidence="7" id="KW-1185">Reference proteome</keyword>
<dbReference type="InterPro" id="IPR036318">
    <property type="entry name" value="FAD-bd_PCMH-like_sf"/>
</dbReference>
<evidence type="ECO:0000313" key="6">
    <source>
        <dbReference type="EMBL" id="PTB51960.1"/>
    </source>
</evidence>
<dbReference type="PANTHER" id="PTHR43762:SF1">
    <property type="entry name" value="D-ARABINONO-1,4-LACTONE OXIDASE"/>
    <property type="match status" value="1"/>
</dbReference>
<gene>
    <name evidence="6" type="ORF">M431DRAFT_511105</name>
</gene>
<dbReference type="GO" id="GO:0003885">
    <property type="term" value="F:D-arabinono-1,4-lactone oxidase activity"/>
    <property type="evidence" value="ECO:0007669"/>
    <property type="project" value="UniProtKB-EC"/>
</dbReference>
<evidence type="ECO:0000313" key="7">
    <source>
        <dbReference type="Proteomes" id="UP000241690"/>
    </source>
</evidence>
<dbReference type="AlphaFoldDB" id="A0A2T4A4G1"/>
<dbReference type="UniPathway" id="UPA00771">
    <property type="reaction ID" value="UER00766"/>
</dbReference>
<proteinExistence type="predicted"/>
<dbReference type="GO" id="GO:0016020">
    <property type="term" value="C:membrane"/>
    <property type="evidence" value="ECO:0007669"/>
    <property type="project" value="InterPro"/>
</dbReference>
<dbReference type="Gene3D" id="3.30.70.2520">
    <property type="match status" value="1"/>
</dbReference>
<sequence length="717" mass="81697">MAAVNLENSPEPSIWETTVEQRLKLMNEALKENEEINSQLPGLRQVLTDSIKSDQNEEFFRNFIKLFDQPELGTYETVMEKFPEPEQKIVLDFVEGTALADLPEIDRVVGVIDLDSASEDNGDIDSHRTRSWLSEPFRDDPFVKDLRQFLTQSGGNNEEVQIHKNETFKNWGNMRNVEYTPSYTCVPSTLRGVQAIVKAAKGQNWGVRCAGYRHSWAPIFGRSETAGQVLVSLLPIKHVTSKVDLTSLGICLPPTNELRKIEVKGEVGELDNGNTLVRVGAGVTNEELRRWCLQNGRVTLPLNVIMVEITVGGANAPICHGAGIENKTLSDLVRKIEYVDCHGQPRTVNDEEELRAAAGCFGLIGVVTHLTLEFKPMSIARMQPEKLPVIRAVPPPDGWLEEDIPIALRLPVTAEQREADIRQFESHCENDYYAEWFWFPYHDQVWVNCWNTIPQVANVQSFPGPYKAAKQIVTQSLLNMLQSTPALKELFRLPKVTGGLITLLSKVAMDSLPNEPIETYLPEALHFQRGIQNLRVLDLEVEIPIPGKKDKPTARDLNVVRKAWWDAIRECYQATENTPQQMPLEMRIMGDSDVIMAPQRGNKLGTCSIEILTLDAARGTWNPYAQRVLNRWMSYTDSNGDLLATRPHWAKQWTEFTVRGELWRKKLRRDYETQIREFRGLLRQIGKRDQWTLADLEQRFSNDLLDHLFFTGRTEEE</sequence>
<dbReference type="SUPFAM" id="SSF56176">
    <property type="entry name" value="FAD-binding/transporter-associated domain-like"/>
    <property type="match status" value="1"/>
</dbReference>
<dbReference type="GO" id="GO:0071949">
    <property type="term" value="F:FAD binding"/>
    <property type="evidence" value="ECO:0007669"/>
    <property type="project" value="InterPro"/>
</dbReference>
<dbReference type="PROSITE" id="PS51387">
    <property type="entry name" value="FAD_PCMH"/>
    <property type="match status" value="1"/>
</dbReference>
<dbReference type="InterPro" id="IPR016169">
    <property type="entry name" value="FAD-bd_PCMH_sub2"/>
</dbReference>
<evidence type="ECO:0000256" key="2">
    <source>
        <dbReference type="ARBA" id="ARBA00013136"/>
    </source>
</evidence>
<name>A0A2T4A4G1_TRIHA</name>